<name>A0A371IBH2_MUCPR</name>
<feature type="non-terminal residue" evidence="1">
    <location>
        <position position="1"/>
    </location>
</feature>
<protein>
    <submittedName>
        <fullName evidence="1">Uncharacterized protein</fullName>
    </submittedName>
</protein>
<gene>
    <name evidence="1" type="ORF">CR513_02813</name>
</gene>
<dbReference type="AlphaFoldDB" id="A0A371IBH2"/>
<dbReference type="Proteomes" id="UP000257109">
    <property type="component" value="Unassembled WGS sequence"/>
</dbReference>
<comment type="caution">
    <text evidence="1">The sequence shown here is derived from an EMBL/GenBank/DDBJ whole genome shotgun (WGS) entry which is preliminary data.</text>
</comment>
<organism evidence="1 2">
    <name type="scientific">Mucuna pruriens</name>
    <name type="common">Velvet bean</name>
    <name type="synonym">Dolichos pruriens</name>
    <dbReference type="NCBI Taxonomy" id="157652"/>
    <lineage>
        <taxon>Eukaryota</taxon>
        <taxon>Viridiplantae</taxon>
        <taxon>Streptophyta</taxon>
        <taxon>Embryophyta</taxon>
        <taxon>Tracheophyta</taxon>
        <taxon>Spermatophyta</taxon>
        <taxon>Magnoliopsida</taxon>
        <taxon>eudicotyledons</taxon>
        <taxon>Gunneridae</taxon>
        <taxon>Pentapetalae</taxon>
        <taxon>rosids</taxon>
        <taxon>fabids</taxon>
        <taxon>Fabales</taxon>
        <taxon>Fabaceae</taxon>
        <taxon>Papilionoideae</taxon>
        <taxon>50 kb inversion clade</taxon>
        <taxon>NPAAA clade</taxon>
        <taxon>indigoferoid/millettioid clade</taxon>
        <taxon>Phaseoleae</taxon>
        <taxon>Mucuna</taxon>
    </lineage>
</organism>
<proteinExistence type="predicted"/>
<evidence type="ECO:0000313" key="1">
    <source>
        <dbReference type="EMBL" id="RDY12407.1"/>
    </source>
</evidence>
<reference evidence="1" key="1">
    <citation type="submission" date="2018-05" db="EMBL/GenBank/DDBJ databases">
        <title>Draft genome of Mucuna pruriens seed.</title>
        <authorList>
            <person name="Nnadi N.E."/>
            <person name="Vos R."/>
            <person name="Hasami M.H."/>
            <person name="Devisetty U.K."/>
            <person name="Aguiy J.C."/>
        </authorList>
    </citation>
    <scope>NUCLEOTIDE SEQUENCE [LARGE SCALE GENOMIC DNA]</scope>
    <source>
        <strain evidence="1">JCA_2017</strain>
    </source>
</reference>
<dbReference type="EMBL" id="QJKJ01000473">
    <property type="protein sequence ID" value="RDY12407.1"/>
    <property type="molecule type" value="Genomic_DNA"/>
</dbReference>
<keyword evidence="2" id="KW-1185">Reference proteome</keyword>
<accession>A0A371IBH2</accession>
<evidence type="ECO:0000313" key="2">
    <source>
        <dbReference type="Proteomes" id="UP000257109"/>
    </source>
</evidence>
<sequence length="87" mass="10385">IGHITFTKHGDNIENVLWESFDYLGDTFRTNLVIDPQRSLSLFWKNVKDHIMLMTFLINWLIQREQVRVAEEGHGMALFSMEFREKE</sequence>